<comment type="caution">
    <text evidence="3">The sequence shown here is derived from an EMBL/GenBank/DDBJ whole genome shotgun (WGS) entry which is preliminary data.</text>
</comment>
<proteinExistence type="predicted"/>
<organism evidence="3 4">
    <name type="scientific">Buddleja alternifolia</name>
    <dbReference type="NCBI Taxonomy" id="168488"/>
    <lineage>
        <taxon>Eukaryota</taxon>
        <taxon>Viridiplantae</taxon>
        <taxon>Streptophyta</taxon>
        <taxon>Embryophyta</taxon>
        <taxon>Tracheophyta</taxon>
        <taxon>Spermatophyta</taxon>
        <taxon>Magnoliopsida</taxon>
        <taxon>eudicotyledons</taxon>
        <taxon>Gunneridae</taxon>
        <taxon>Pentapetalae</taxon>
        <taxon>asterids</taxon>
        <taxon>lamiids</taxon>
        <taxon>Lamiales</taxon>
        <taxon>Scrophulariaceae</taxon>
        <taxon>Buddlejeae</taxon>
        <taxon>Buddleja</taxon>
    </lineage>
</organism>
<feature type="region of interest" description="Disordered" evidence="1">
    <location>
        <begin position="56"/>
        <end position="98"/>
    </location>
</feature>
<evidence type="ECO:0000313" key="4">
    <source>
        <dbReference type="Proteomes" id="UP000826271"/>
    </source>
</evidence>
<dbReference type="SUPFAM" id="SSF55874">
    <property type="entry name" value="ATPase domain of HSP90 chaperone/DNA topoisomerase II/histidine kinase"/>
    <property type="match status" value="1"/>
</dbReference>
<feature type="region of interest" description="Disordered" evidence="1">
    <location>
        <begin position="350"/>
        <end position="377"/>
    </location>
</feature>
<feature type="domain" description="Protein NO VEIN C-terminal" evidence="2">
    <location>
        <begin position="2560"/>
        <end position="2646"/>
    </location>
</feature>
<reference evidence="3" key="1">
    <citation type="submission" date="2019-10" db="EMBL/GenBank/DDBJ databases">
        <authorList>
            <person name="Zhang R."/>
            <person name="Pan Y."/>
            <person name="Wang J."/>
            <person name="Ma R."/>
            <person name="Yu S."/>
        </authorList>
    </citation>
    <scope>NUCLEOTIDE SEQUENCE</scope>
    <source>
        <strain evidence="3">LA-IB0</strain>
        <tissue evidence="3">Leaf</tissue>
    </source>
</reference>
<dbReference type="PANTHER" id="PTHR32387">
    <property type="entry name" value="WU:FJ29H11"/>
    <property type="match status" value="1"/>
</dbReference>
<dbReference type="Pfam" id="PF13020">
    <property type="entry name" value="NOV_C"/>
    <property type="match status" value="1"/>
</dbReference>
<feature type="compositionally biased region" description="Acidic residues" evidence="1">
    <location>
        <begin position="353"/>
        <end position="367"/>
    </location>
</feature>
<feature type="compositionally biased region" description="Low complexity" evidence="1">
    <location>
        <begin position="66"/>
        <end position="92"/>
    </location>
</feature>
<accession>A0AAV6XA15</accession>
<dbReference type="Proteomes" id="UP000826271">
    <property type="component" value="Unassembled WGS sequence"/>
</dbReference>
<feature type="compositionally biased region" description="Low complexity" evidence="1">
    <location>
        <begin position="15"/>
        <end position="25"/>
    </location>
</feature>
<keyword evidence="4" id="KW-1185">Reference proteome</keyword>
<dbReference type="EMBL" id="WHWC01000009">
    <property type="protein sequence ID" value="KAG8375990.1"/>
    <property type="molecule type" value="Genomic_DNA"/>
</dbReference>
<dbReference type="GO" id="GO:0005634">
    <property type="term" value="C:nucleus"/>
    <property type="evidence" value="ECO:0007669"/>
    <property type="project" value="TreeGrafter"/>
</dbReference>
<dbReference type="InterPro" id="IPR052957">
    <property type="entry name" value="Auxin_embryo_med"/>
</dbReference>
<dbReference type="GO" id="GO:0048364">
    <property type="term" value="P:root development"/>
    <property type="evidence" value="ECO:0007669"/>
    <property type="project" value="TreeGrafter"/>
</dbReference>
<dbReference type="Gene3D" id="3.30.565.10">
    <property type="entry name" value="Histidine kinase-like ATPase, C-terminal domain"/>
    <property type="match status" value="1"/>
</dbReference>
<gene>
    <name evidence="3" type="ORF">BUALT_Bualt09G0016500</name>
</gene>
<evidence type="ECO:0000256" key="1">
    <source>
        <dbReference type="SAM" id="MobiDB-lite"/>
    </source>
</evidence>
<evidence type="ECO:0000313" key="3">
    <source>
        <dbReference type="EMBL" id="KAG8375990.1"/>
    </source>
</evidence>
<dbReference type="InterPro" id="IPR036890">
    <property type="entry name" value="HATPase_C_sf"/>
</dbReference>
<feature type="region of interest" description="Disordered" evidence="1">
    <location>
        <begin position="1"/>
        <end position="25"/>
    </location>
</feature>
<dbReference type="NCBIfam" id="NF047352">
    <property type="entry name" value="P_loop_sacsin"/>
    <property type="match status" value="1"/>
</dbReference>
<name>A0AAV6XA15_9LAMI</name>
<sequence>MYGQPPHFRPGGGVPQPSQQQIHLNPNFFPNPIPNLFLPQQNPNFLPHINPFLQVQHPNTFPPIPQQQNFPVQPNPNNNNNNNNNSTQFPQQHVQSQNEMVEKVDKAVMRARHDLLASNENVSAWRVSQAALLMVKAESWGRLGFQMQQVPSLNRLLVTEGKINAFIHCFVAVRRITSLYDLEVAICESEGIERFEELELGPLVRHPLAMHYFSMTSDFTEVYRITTEEIVSYLCEFLDTHKKKEVQVDKFLDFIAKNQSSSSREKLCVRIQDFGIYINHIKQARQSEDTVVEKCYEKMKLKSDKRGKKRPLFSAQKKQMDDHFTTLSQRMKTFSSANPQFCGKHIRFMSSSSEDDDNNVNEYDDNQDEKNTENDCSLLRPNVRSDRVNSCPYPSATEEMTRLGLKGEVDCSPCIPSGGVDTELSQRKRRCENMNATTSLPRKLSKRDKFDTDLKHKGSGNRGISDHLLSDESIRMFVTTWKEACRENNADEVLERMLQFYNTRKKRKVKELFTSYPFVGLLYAAVTCIKFGMWDNMYDTFQTVSEKGMDNKPFGSSDDYISIDVEPAKKDAAISAQKVLTHKYDVTAEEIVKKITGYFGDDILSYKNPSRENKFRFLRKLHKCEYWLNEQYSINEFDSLGYGEYFMFLEKYMHRLPHELQKCMMGEKCENVSLEAHLLPVQLNVLLSQALNSFSENEIINRQNICELLEKQFPLVSLKLANSNHVENFQEIIREKSCNLTSNCVLFSTALLRFNFMDDLSTPYKEKMEETNVLSCNTVTRDGKFAAFTTKDAIEVLLKAPMLTDLTLWSHWDLLFAPSLGSFVEWLLKEVNTKELLCLVTKGGKVIRIDHSATLDSFLKVFIRGSSFETAVEFLSLFALYGGEKNVPLSLLKCHAKQAFEVLINNYMEMELHSDKNNKAILNKAAPVMSRFILDCLSYLPIEFCRSAADVLIAGLQSFVRDIPSAMLTECKQIEQRLMLHELGMSLGIMEWVNDYHSFSSSATTGSSCLDIANFEYNSRPMIVQDVMDEHPSYSGQKLGSCERGCHDLNCKQVNGGANSTENLKRSSTLDSDPERVIESIRHEEFGLDQRLSATENRMLEKQHARLGRALHCLSQELYSQDSHFLLELPFTYSLLPHPIRKAGLAPLGLVGLVQNADDNIYSEDVEPTLTFILKEKGIIVLNNEQGFLANNIRALCDVGNSTKKGHSAGYIGKKGIGFKSVFRVTDAPEIHSNGFHIKFDITVGQIGFVLPTVVPPCDIDSYTRLASADAERMNQNSWNTCIVLPFRSNLLEGFGMNNILSMFSDLHPSLLLFLHRLQCIKFRNTIDDSFIVMRKEVIGDGIVKVALGNEKMTWFVVSRKLKADVIRSDVQTTEISIAFTLQETGEGGYAPLLNQQPVFAFLPLRTYGLKFILQGDFVLPSSREEVDGNSPWNQWLLSEFPDLFVSAERSFCDLPCYRESPGKAITAFMSFIPLLGEVHGFFSSLPRMIVSKLRMSNCLILEGDEKEWVPPCKVLRNWTDQARSLLPSSLLHEHLGLGFLNKEIVLSDSLARALGVEDYGPKILLRVISSLCHSDNCLKSMGLSWLSSWLSAFYMMSSLSSMQSSTSFRTDSDFIFNLQKIPFIPLSDGTCGSLDEDTIWLHAEAVGQGIGISDECLLKAFPKLYSKLRIVSPNLLAAAASIESSCSDTTIVENVTRMLYKVGVQRLSVHDIVKVQILPAISDDKNATGQEELMIEYLAFAMFHLQSSCTACSIERGGIIAELHGKALILTNYGYKRSNEVPIHFNRDYGNPVDVNKLISGLEMKWHEIDTAYVKHPITKSISDGVLKWRNFFQEIGVTDFVQVIQVEKSVPETCLVNSKDVMCGKDTLSTDSVAKNWESEELCHLLICLSLRDDGEKSKYLLEILDRLWDDYFRDKVTGYCIDSTGERKQFKSSLIVILQDFSWLVSNINNKLHYPKDLFHNCMAVTSVLGGNAPYTIPKVSLIIITEDFFFQQCFYSFQVRSEKLVADIGLKTQVSLDDALSVLRLWRRSESPFKASVTQMSNFYAYLWKAMAISKKKVIEELHSGPFIFVPYTSSCSHEDVVPGALLSPQDVYWHDGIASIDQMKSVHPECVTSIASSPHGKMLSNFFQNLHDFFVNECGVDERPPLCSYLQILLQLSTIALPHQAAKKVVEVLLMWGDALKSGSLSFEDVEYLKESLLKKEYTVLPTRHDKWVSLHASFGLICWCDDDNLGREFGHLEGVDFLYFGESTEEENQMLRAKVSTIMQSLGIPALSKIVTREAIYYGPADSSFIFSLVNWVLPYAQRYLYTSHPDEYFQLKESGFENLRQLKIIVVEKLFYRNVIKRCEITSKKRHDCNCLLQDNILYCSQGSNPHSIFLELSCLLYNGTPALHFANFLHMITTMAESGATEDQTEFFILNSQKVPKLPAHEPSWSSFQSSTVNNYWMIYKKNYSNDWKISHGFSSVTTPEGTFAANNIEKANILPTEMISSELNLEVDPTVIVDAEISESKPNVMTNMVLDCGVDDDDSNKFVPSKISSSEREEVFAQQAQLTGRLGELVAYKYFVGEVGEGFVKWVNEANETGLPYDIILGDGDDNSREYVEVKATKSARKNWFLISMREWQFAVEKGESFSIAHVNIADENMARVTVYKNPSRLCQLGNLRLALVVPKQS</sequence>
<dbReference type="GO" id="GO:0009793">
    <property type="term" value="P:embryo development ending in seed dormancy"/>
    <property type="evidence" value="ECO:0007669"/>
    <property type="project" value="TreeGrafter"/>
</dbReference>
<dbReference type="InterPro" id="IPR024975">
    <property type="entry name" value="NOV_C"/>
</dbReference>
<dbReference type="GO" id="GO:0010305">
    <property type="term" value="P:leaf vascular tissue pattern formation"/>
    <property type="evidence" value="ECO:0007669"/>
    <property type="project" value="TreeGrafter"/>
</dbReference>
<protein>
    <recommendedName>
        <fullName evidence="2">Protein NO VEIN C-terminal domain-containing protein</fullName>
    </recommendedName>
</protein>
<evidence type="ECO:0000259" key="2">
    <source>
        <dbReference type="Pfam" id="PF13020"/>
    </source>
</evidence>
<dbReference type="PANTHER" id="PTHR32387:SF0">
    <property type="entry name" value="PROTEIN NO VEIN"/>
    <property type="match status" value="1"/>
</dbReference>